<protein>
    <recommendedName>
        <fullName evidence="8">Toxin-antitoxin system, antitoxin component</fullName>
    </recommendedName>
</protein>
<evidence type="ECO:0000256" key="2">
    <source>
        <dbReference type="ARBA" id="ARBA00022649"/>
    </source>
</evidence>
<evidence type="ECO:0008006" key="8">
    <source>
        <dbReference type="Google" id="ProtNLM"/>
    </source>
</evidence>
<proteinExistence type="predicted"/>
<keyword evidence="5" id="KW-0378">Hydrolase</keyword>
<evidence type="ECO:0000313" key="7">
    <source>
        <dbReference type="Proteomes" id="UP000029060"/>
    </source>
</evidence>
<keyword evidence="4" id="KW-0547">Nucleotide-binding</keyword>
<dbReference type="Pfam" id="PF01934">
    <property type="entry name" value="HepT-like"/>
    <property type="match status" value="1"/>
</dbReference>
<gene>
    <name evidence="6" type="ORF">BMERY_1087</name>
</gene>
<sequence>MARIHADQRYRDETNLIRLVEHLERAHRDASAVASAEALEEDYMRFNSVAMDMVQVQESAKKLSDEFRSAVPELPWRELHALRNVIVHQYDEIEPFALYESATRDAAVLLTQLTPYVEAIED</sequence>
<reference evidence="6 7" key="1">
    <citation type="submission" date="2014-03" db="EMBL/GenBank/DDBJ databases">
        <title>Genomics of Bifidobacteria.</title>
        <authorList>
            <person name="Ventura M."/>
            <person name="Milani C."/>
            <person name="Lugli G.A."/>
        </authorList>
    </citation>
    <scope>NUCLEOTIDE SEQUENCE [LARGE SCALE GENOMIC DNA]</scope>
    <source>
        <strain evidence="6 7">LMG 11341</strain>
    </source>
</reference>
<dbReference type="GO" id="GO:0000166">
    <property type="term" value="F:nucleotide binding"/>
    <property type="evidence" value="ECO:0007669"/>
    <property type="project" value="UniProtKB-KW"/>
</dbReference>
<dbReference type="GO" id="GO:0016787">
    <property type="term" value="F:hydrolase activity"/>
    <property type="evidence" value="ECO:0007669"/>
    <property type="project" value="UniProtKB-KW"/>
</dbReference>
<keyword evidence="2" id="KW-1277">Toxin-antitoxin system</keyword>
<dbReference type="STRING" id="78345.BMERY_1087"/>
<evidence type="ECO:0000256" key="4">
    <source>
        <dbReference type="ARBA" id="ARBA00022741"/>
    </source>
</evidence>
<dbReference type="EMBL" id="JGZC01000001">
    <property type="protein sequence ID" value="KFI71575.1"/>
    <property type="molecule type" value="Genomic_DNA"/>
</dbReference>
<dbReference type="PANTHER" id="PTHR34139">
    <property type="entry name" value="UPF0331 PROTEIN MJ0127"/>
    <property type="match status" value="1"/>
</dbReference>
<keyword evidence="3" id="KW-0540">Nuclease</keyword>
<dbReference type="InterPro" id="IPR008201">
    <property type="entry name" value="HepT-like"/>
</dbReference>
<organism evidence="6 7">
    <name type="scientific">Bifidobacterium merycicum</name>
    <dbReference type="NCBI Taxonomy" id="78345"/>
    <lineage>
        <taxon>Bacteria</taxon>
        <taxon>Bacillati</taxon>
        <taxon>Actinomycetota</taxon>
        <taxon>Actinomycetes</taxon>
        <taxon>Bifidobacteriales</taxon>
        <taxon>Bifidobacteriaceae</taxon>
        <taxon>Bifidobacterium</taxon>
    </lineage>
</organism>
<keyword evidence="7" id="KW-1185">Reference proteome</keyword>
<evidence type="ECO:0000256" key="5">
    <source>
        <dbReference type="ARBA" id="ARBA00022801"/>
    </source>
</evidence>
<dbReference type="eggNOG" id="COG2361">
    <property type="taxonomic scope" value="Bacteria"/>
</dbReference>
<evidence type="ECO:0000256" key="3">
    <source>
        <dbReference type="ARBA" id="ARBA00022722"/>
    </source>
</evidence>
<comment type="caution">
    <text evidence="6">The sequence shown here is derived from an EMBL/GenBank/DDBJ whole genome shotgun (WGS) entry which is preliminary data.</text>
</comment>
<dbReference type="PANTHER" id="PTHR34139:SF1">
    <property type="entry name" value="RNASE MJ1380-RELATED"/>
    <property type="match status" value="1"/>
</dbReference>
<dbReference type="GO" id="GO:0004540">
    <property type="term" value="F:RNA nuclease activity"/>
    <property type="evidence" value="ECO:0007669"/>
    <property type="project" value="InterPro"/>
</dbReference>
<dbReference type="InterPro" id="IPR051813">
    <property type="entry name" value="HepT_RNase_toxin"/>
</dbReference>
<dbReference type="RefSeq" id="WP_033521872.1">
    <property type="nucleotide sequence ID" value="NZ_JGZC01000001.1"/>
</dbReference>
<accession>A0A087BKM5</accession>
<name>A0A087BKM5_9BIFI</name>
<keyword evidence="1" id="KW-0597">Phosphoprotein</keyword>
<evidence type="ECO:0000256" key="1">
    <source>
        <dbReference type="ARBA" id="ARBA00022553"/>
    </source>
</evidence>
<dbReference type="OrthoDB" id="159782at2"/>
<dbReference type="GO" id="GO:0110001">
    <property type="term" value="C:toxin-antitoxin complex"/>
    <property type="evidence" value="ECO:0007669"/>
    <property type="project" value="InterPro"/>
</dbReference>
<dbReference type="AlphaFoldDB" id="A0A087BKM5"/>
<evidence type="ECO:0000313" key="6">
    <source>
        <dbReference type="EMBL" id="KFI71575.1"/>
    </source>
</evidence>
<dbReference type="Proteomes" id="UP000029060">
    <property type="component" value="Unassembled WGS sequence"/>
</dbReference>